<gene>
    <name evidence="1" type="ORF">IIU_06415</name>
</gene>
<dbReference type="EMBL" id="AHFB01000145">
    <property type="protein sequence ID" value="EOO25166.1"/>
    <property type="molecule type" value="Genomic_DNA"/>
</dbReference>
<reference evidence="1 2" key="1">
    <citation type="submission" date="2012-12" db="EMBL/GenBank/DDBJ databases">
        <title>The Genome Sequence of Bacillus cereus VD133.</title>
        <authorList>
            <consortium name="The Broad Institute Genome Sequencing Platform"/>
            <consortium name="The Broad Institute Genome Sequencing Center for Infectious Disease"/>
            <person name="Feldgarden M."/>
            <person name="Van der Auwera G.A."/>
            <person name="Mahillon J."/>
            <person name="Duprez V."/>
            <person name="Timmery S."/>
            <person name="Mattelet C."/>
            <person name="Dierick K."/>
            <person name="Sun M."/>
            <person name="Yu Z."/>
            <person name="Zhu L."/>
            <person name="Hu X."/>
            <person name="Shank E.B."/>
            <person name="Swiecicka I."/>
            <person name="Hansen B.M."/>
            <person name="Andrup L."/>
            <person name="Walker B."/>
            <person name="Young S.K."/>
            <person name="Zeng Q."/>
            <person name="Gargeya S."/>
            <person name="Fitzgerald M."/>
            <person name="Haas B."/>
            <person name="Abouelleil A."/>
            <person name="Alvarado L."/>
            <person name="Arachchi H.M."/>
            <person name="Berlin A.M."/>
            <person name="Chapman S.B."/>
            <person name="Dewar J."/>
            <person name="Goldberg J."/>
            <person name="Griggs A."/>
            <person name="Gujja S."/>
            <person name="Hansen M."/>
            <person name="Howarth C."/>
            <person name="Imamovic A."/>
            <person name="Larimer J."/>
            <person name="McCowan C."/>
            <person name="Murphy C."/>
            <person name="Neiman D."/>
            <person name="Pearson M."/>
            <person name="Priest M."/>
            <person name="Roberts A."/>
            <person name="Saif S."/>
            <person name="Shea T."/>
            <person name="Sisk P."/>
            <person name="Sykes S."/>
            <person name="Wortman J."/>
            <person name="Nusbaum C."/>
            <person name="Birren B."/>
        </authorList>
    </citation>
    <scope>NUCLEOTIDE SEQUENCE [LARGE SCALE GENOMIC DNA]</scope>
    <source>
        <strain evidence="1 2">VD133</strain>
    </source>
</reference>
<proteinExistence type="predicted"/>
<sequence length="162" mass="19056">MMITDHIKVTIINSIIDSFQHFNIKIGDACAYTSYLTRDLLKEKYNVDSQLAAGELYFAPPLNIAYLWKPKREFHMWVKLNGEIIDIAAGGLRQREEFKPGGKYYKYRNEKFFPIWDNPIEVNRIYREIEGGVKQIDSPVDAEDYKELYKYASNLIDAKNYR</sequence>
<dbReference type="AlphaFoldDB" id="A0A9W5UZL0"/>
<dbReference type="InterPro" id="IPR023107">
    <property type="entry name" value="Atu2299-like_dom_sf"/>
</dbReference>
<evidence type="ECO:0000313" key="2">
    <source>
        <dbReference type="Proteomes" id="UP000014018"/>
    </source>
</evidence>
<name>A0A9W5UZL0_BACCE</name>
<dbReference type="Gene3D" id="3.10.550.10">
    <property type="entry name" value="Hypothetical protein Atu2299"/>
    <property type="match status" value="1"/>
</dbReference>
<dbReference type="InterPro" id="IPR038765">
    <property type="entry name" value="Papain-like_cys_pep_sf"/>
</dbReference>
<organism evidence="1 2">
    <name type="scientific">Bacillus cereus VD133</name>
    <dbReference type="NCBI Taxonomy" id="1053233"/>
    <lineage>
        <taxon>Bacteria</taxon>
        <taxon>Bacillati</taxon>
        <taxon>Bacillota</taxon>
        <taxon>Bacilli</taxon>
        <taxon>Bacillales</taxon>
        <taxon>Bacillaceae</taxon>
        <taxon>Bacillus</taxon>
        <taxon>Bacillus cereus group</taxon>
    </lineage>
</organism>
<comment type="caution">
    <text evidence="1">The sequence shown here is derived from an EMBL/GenBank/DDBJ whole genome shotgun (WGS) entry which is preliminary data.</text>
</comment>
<dbReference type="SUPFAM" id="SSF54001">
    <property type="entry name" value="Cysteine proteinases"/>
    <property type="match status" value="1"/>
</dbReference>
<evidence type="ECO:0000313" key="1">
    <source>
        <dbReference type="EMBL" id="EOO25166.1"/>
    </source>
</evidence>
<dbReference type="Proteomes" id="UP000014018">
    <property type="component" value="Unassembled WGS sequence"/>
</dbReference>
<accession>A0A9W5UZL0</accession>
<protein>
    <submittedName>
        <fullName evidence="1">Uncharacterized protein</fullName>
    </submittedName>
</protein>